<keyword evidence="5" id="KW-0732">Signal</keyword>
<dbReference type="InterPro" id="IPR051465">
    <property type="entry name" value="Cell_Envelope_Struct_Comp"/>
</dbReference>
<protein>
    <submittedName>
        <fullName evidence="8">C-type cytochrome</fullName>
    </submittedName>
</protein>
<dbReference type="PROSITE" id="PS51007">
    <property type="entry name" value="CYTC"/>
    <property type="match status" value="1"/>
</dbReference>
<dbReference type="EMBL" id="VDCQ01000006">
    <property type="protein sequence ID" value="TNJ67133.1"/>
    <property type="molecule type" value="Genomic_DNA"/>
</dbReference>
<reference evidence="8 9" key="1">
    <citation type="submission" date="2019-05" db="EMBL/GenBank/DDBJ databases">
        <title>We sequenced the genome of Paenibacillus hemerocallicola KCTC 33185 for further insight into its adaptation and study the phylogeny of Paenibacillus.</title>
        <authorList>
            <person name="Narsing Rao M.P."/>
        </authorList>
    </citation>
    <scope>NUCLEOTIDE SEQUENCE [LARGE SCALE GENOMIC DNA]</scope>
    <source>
        <strain evidence="8 9">KCTC 33185</strain>
    </source>
</reference>
<keyword evidence="9" id="KW-1185">Reference proteome</keyword>
<dbReference type="InterPro" id="IPR009056">
    <property type="entry name" value="Cyt_c-like_dom"/>
</dbReference>
<evidence type="ECO:0000313" key="9">
    <source>
        <dbReference type="Proteomes" id="UP000307943"/>
    </source>
</evidence>
<keyword evidence="3 4" id="KW-0408">Iron</keyword>
<dbReference type="Pfam" id="PF13442">
    <property type="entry name" value="Cytochrome_CBB3"/>
    <property type="match status" value="1"/>
</dbReference>
<evidence type="ECO:0000256" key="3">
    <source>
        <dbReference type="ARBA" id="ARBA00023004"/>
    </source>
</evidence>
<dbReference type="Pfam" id="PF00395">
    <property type="entry name" value="SLH"/>
    <property type="match status" value="3"/>
</dbReference>
<dbReference type="Gene3D" id="1.10.760.10">
    <property type="entry name" value="Cytochrome c-like domain"/>
    <property type="match status" value="1"/>
</dbReference>
<evidence type="ECO:0000256" key="1">
    <source>
        <dbReference type="ARBA" id="ARBA00022617"/>
    </source>
</evidence>
<evidence type="ECO:0000256" key="5">
    <source>
        <dbReference type="SAM" id="SignalP"/>
    </source>
</evidence>
<organism evidence="8 9">
    <name type="scientific">Paenibacillus hemerocallicola</name>
    <dbReference type="NCBI Taxonomy" id="1172614"/>
    <lineage>
        <taxon>Bacteria</taxon>
        <taxon>Bacillati</taxon>
        <taxon>Bacillota</taxon>
        <taxon>Bacilli</taxon>
        <taxon>Bacillales</taxon>
        <taxon>Paenibacillaceae</taxon>
        <taxon>Paenibacillus</taxon>
    </lineage>
</organism>
<feature type="domain" description="Cytochrome c" evidence="6">
    <location>
        <begin position="47"/>
        <end position="124"/>
    </location>
</feature>
<keyword evidence="2 4" id="KW-0479">Metal-binding</keyword>
<dbReference type="GO" id="GO:0009055">
    <property type="term" value="F:electron transfer activity"/>
    <property type="evidence" value="ECO:0007669"/>
    <property type="project" value="InterPro"/>
</dbReference>
<feature type="domain" description="SLH" evidence="7">
    <location>
        <begin position="125"/>
        <end position="191"/>
    </location>
</feature>
<gene>
    <name evidence="8" type="ORF">FE784_06190</name>
</gene>
<dbReference type="RefSeq" id="WP_139601268.1">
    <property type="nucleotide sequence ID" value="NZ_VDCQ01000006.1"/>
</dbReference>
<sequence>MRFPSSRNGRWMLSAALSIAAFSAVSLLYTQDQASSAQTGSNPTAAVEALSGEELYKQNCMACHATDGAGIGRNPALVNDRFKKRYGAYDRAFAFISEKMPENAPGSLREEEYEAIVKYVLSLNGIPTDFSDIAGHWAEAAITALQRKQAVDGYTVNGSLLYKPDQPITRAEFVAYLVKAKQLFLSNDSGAEWKDIAKSKYKTHIVTAIEYGIVDGYPDSSFRPDKPISRAEIAAIVTRSEVLDTGDSASVSFRDVTVDHWAGGVIRAAVKAGLFNGYEDGTFRPDHSISRAEAAAVLNRIVP</sequence>
<keyword evidence="1 4" id="KW-0349">Heme</keyword>
<dbReference type="SUPFAM" id="SSF46626">
    <property type="entry name" value="Cytochrome c"/>
    <property type="match status" value="1"/>
</dbReference>
<evidence type="ECO:0000256" key="2">
    <source>
        <dbReference type="ARBA" id="ARBA00022723"/>
    </source>
</evidence>
<accession>A0A5C4TDH3</accession>
<feature type="chain" id="PRO_5038853265" evidence="5">
    <location>
        <begin position="24"/>
        <end position="303"/>
    </location>
</feature>
<dbReference type="AlphaFoldDB" id="A0A5C4TDH3"/>
<dbReference type="PANTHER" id="PTHR43308">
    <property type="entry name" value="OUTER MEMBRANE PROTEIN ALPHA-RELATED"/>
    <property type="match status" value="1"/>
</dbReference>
<feature type="signal peptide" evidence="5">
    <location>
        <begin position="1"/>
        <end position="23"/>
    </location>
</feature>
<proteinExistence type="predicted"/>
<dbReference type="InterPro" id="IPR036909">
    <property type="entry name" value="Cyt_c-like_dom_sf"/>
</dbReference>
<evidence type="ECO:0000313" key="8">
    <source>
        <dbReference type="EMBL" id="TNJ67133.1"/>
    </source>
</evidence>
<dbReference type="OrthoDB" id="174569at2"/>
<dbReference type="GO" id="GO:0020037">
    <property type="term" value="F:heme binding"/>
    <property type="evidence" value="ECO:0007669"/>
    <property type="project" value="InterPro"/>
</dbReference>
<dbReference type="PROSITE" id="PS51272">
    <property type="entry name" value="SLH"/>
    <property type="match status" value="3"/>
</dbReference>
<feature type="domain" description="SLH" evidence="7">
    <location>
        <begin position="193"/>
        <end position="248"/>
    </location>
</feature>
<evidence type="ECO:0000259" key="6">
    <source>
        <dbReference type="PROSITE" id="PS51007"/>
    </source>
</evidence>
<feature type="domain" description="SLH" evidence="7">
    <location>
        <begin position="249"/>
        <end position="303"/>
    </location>
</feature>
<dbReference type="Proteomes" id="UP000307943">
    <property type="component" value="Unassembled WGS sequence"/>
</dbReference>
<dbReference type="GO" id="GO:0046872">
    <property type="term" value="F:metal ion binding"/>
    <property type="evidence" value="ECO:0007669"/>
    <property type="project" value="UniProtKB-KW"/>
</dbReference>
<evidence type="ECO:0000256" key="4">
    <source>
        <dbReference type="PROSITE-ProRule" id="PRU00433"/>
    </source>
</evidence>
<dbReference type="InterPro" id="IPR001119">
    <property type="entry name" value="SLH_dom"/>
</dbReference>
<name>A0A5C4TDH3_9BACL</name>
<comment type="caution">
    <text evidence="8">The sequence shown here is derived from an EMBL/GenBank/DDBJ whole genome shotgun (WGS) entry which is preliminary data.</text>
</comment>
<evidence type="ECO:0000259" key="7">
    <source>
        <dbReference type="PROSITE" id="PS51272"/>
    </source>
</evidence>